<keyword evidence="6" id="KW-0539">Nucleus</keyword>
<dbReference type="AlphaFoldDB" id="A0A9W8ASA0"/>
<feature type="compositionally biased region" description="Low complexity" evidence="7">
    <location>
        <begin position="334"/>
        <end position="352"/>
    </location>
</feature>
<dbReference type="GO" id="GO:0032958">
    <property type="term" value="P:inositol phosphate biosynthetic process"/>
    <property type="evidence" value="ECO:0007669"/>
    <property type="project" value="InterPro"/>
</dbReference>
<dbReference type="Gene3D" id="3.30.470.160">
    <property type="entry name" value="Inositol polyphosphate kinase"/>
    <property type="match status" value="1"/>
</dbReference>
<keyword evidence="4" id="KW-0808">Transferase</keyword>
<evidence type="ECO:0000313" key="8">
    <source>
        <dbReference type="EMBL" id="KAJ1965312.1"/>
    </source>
</evidence>
<evidence type="ECO:0000256" key="4">
    <source>
        <dbReference type="ARBA" id="ARBA00022679"/>
    </source>
</evidence>
<organism evidence="8 9">
    <name type="scientific">Dispira parvispora</name>
    <dbReference type="NCBI Taxonomy" id="1520584"/>
    <lineage>
        <taxon>Eukaryota</taxon>
        <taxon>Fungi</taxon>
        <taxon>Fungi incertae sedis</taxon>
        <taxon>Zoopagomycota</taxon>
        <taxon>Kickxellomycotina</taxon>
        <taxon>Dimargaritomycetes</taxon>
        <taxon>Dimargaritales</taxon>
        <taxon>Dimargaritaceae</taxon>
        <taxon>Dispira</taxon>
    </lineage>
</organism>
<keyword evidence="5" id="KW-0418">Kinase</keyword>
<dbReference type="InterPro" id="IPR005522">
    <property type="entry name" value="IPK"/>
</dbReference>
<dbReference type="PANTHER" id="PTHR19411:SF0">
    <property type="entry name" value="PROTEIN BUD31 HOMOLOG"/>
    <property type="match status" value="1"/>
</dbReference>
<dbReference type="PRINTS" id="PR00322">
    <property type="entry name" value="G10"/>
</dbReference>
<evidence type="ECO:0000256" key="1">
    <source>
        <dbReference type="ARBA" id="ARBA00004123"/>
    </source>
</evidence>
<dbReference type="EMBL" id="JANBPY010000608">
    <property type="protein sequence ID" value="KAJ1965312.1"/>
    <property type="molecule type" value="Genomic_DNA"/>
</dbReference>
<name>A0A9W8ASA0_9FUNG</name>
<comment type="similarity">
    <text evidence="2">Belongs to the BUD31 (G10) family.</text>
</comment>
<protein>
    <submittedName>
        <fullName evidence="8">Component of the SF3b subcomplex of the U2 snRNP</fullName>
    </submittedName>
</protein>
<dbReference type="OrthoDB" id="277109at2759"/>
<dbReference type="PANTHER" id="PTHR19411">
    <property type="entry name" value="PROTEIN BUD31-RELATED"/>
    <property type="match status" value="1"/>
</dbReference>
<dbReference type="InterPro" id="IPR038286">
    <property type="entry name" value="IPK_sf"/>
</dbReference>
<dbReference type="GO" id="GO:0016301">
    <property type="term" value="F:kinase activity"/>
    <property type="evidence" value="ECO:0007669"/>
    <property type="project" value="UniProtKB-KW"/>
</dbReference>
<feature type="compositionally biased region" description="Basic and acidic residues" evidence="7">
    <location>
        <begin position="355"/>
        <end position="365"/>
    </location>
</feature>
<evidence type="ECO:0000256" key="5">
    <source>
        <dbReference type="ARBA" id="ARBA00022777"/>
    </source>
</evidence>
<dbReference type="InterPro" id="IPR001748">
    <property type="entry name" value="BUD31"/>
</dbReference>
<dbReference type="SUPFAM" id="SSF56104">
    <property type="entry name" value="SAICAR synthase-like"/>
    <property type="match status" value="1"/>
</dbReference>
<dbReference type="GO" id="GO:0005681">
    <property type="term" value="C:spliceosomal complex"/>
    <property type="evidence" value="ECO:0007669"/>
    <property type="project" value="TreeGrafter"/>
</dbReference>
<evidence type="ECO:0000313" key="9">
    <source>
        <dbReference type="Proteomes" id="UP001150925"/>
    </source>
</evidence>
<keyword evidence="9" id="KW-1185">Reference proteome</keyword>
<comment type="caution">
    <text evidence="8">The sequence shown here is derived from an EMBL/GenBank/DDBJ whole genome shotgun (WGS) entry which is preliminary data.</text>
</comment>
<evidence type="ECO:0000256" key="2">
    <source>
        <dbReference type="ARBA" id="ARBA00005287"/>
    </source>
</evidence>
<gene>
    <name evidence="8" type="primary">BUD31</name>
    <name evidence="8" type="ORF">IWQ62_002693</name>
</gene>
<comment type="similarity">
    <text evidence="3">Belongs to the inositol phosphokinase (IPK) family.</text>
</comment>
<proteinExistence type="inferred from homology"/>
<feature type="region of interest" description="Disordered" evidence="7">
    <location>
        <begin position="334"/>
        <end position="366"/>
    </location>
</feature>
<dbReference type="Pfam" id="PF03770">
    <property type="entry name" value="IPK"/>
    <property type="match status" value="1"/>
</dbReference>
<dbReference type="Proteomes" id="UP001150925">
    <property type="component" value="Unassembled WGS sequence"/>
</dbReference>
<dbReference type="GO" id="GO:0000398">
    <property type="term" value="P:mRNA splicing, via spliceosome"/>
    <property type="evidence" value="ECO:0007669"/>
    <property type="project" value="TreeGrafter"/>
</dbReference>
<evidence type="ECO:0000256" key="3">
    <source>
        <dbReference type="ARBA" id="ARBA00007374"/>
    </source>
</evidence>
<evidence type="ECO:0000256" key="6">
    <source>
        <dbReference type="ARBA" id="ARBA00023242"/>
    </source>
</evidence>
<reference evidence="8" key="1">
    <citation type="submission" date="2022-07" db="EMBL/GenBank/DDBJ databases">
        <title>Phylogenomic reconstructions and comparative analyses of Kickxellomycotina fungi.</title>
        <authorList>
            <person name="Reynolds N.K."/>
            <person name="Stajich J.E."/>
            <person name="Barry K."/>
            <person name="Grigoriev I.V."/>
            <person name="Crous P."/>
            <person name="Smith M.E."/>
        </authorList>
    </citation>
    <scope>NUCLEOTIDE SEQUENCE</scope>
    <source>
        <strain evidence="8">RSA 1196</strain>
    </source>
</reference>
<evidence type="ECO:0000256" key="7">
    <source>
        <dbReference type="SAM" id="MobiDB-lite"/>
    </source>
</evidence>
<accession>A0A9W8ASA0</accession>
<comment type="subcellular location">
    <subcellularLocation>
        <location evidence="1">Nucleus</location>
    </subcellularLocation>
</comment>
<sequence>MPKIRTSRTRQPPEGWDDIEPVLDEFAQRMRDIENEPHEGKRKNEALWPIFQIHHQRSRYVYDLYYKRKAISRELYDYCLKQGYADGNLIAKWKKLLGKTGSDTLVAGHRDTLGAERTVVRKNTTRMEYDFYQGITDHPSLLPWVPRYVRGSLLPPTKCRNPWACAQELYYKKFPRREKRYQIVMDNVLQRFSKPSVLDIKIGRRRYERVTIQEPVRQGMKKTFLMDWIGYSPQGSRVYNPSEGNYTHYSKLFGKVQLPFTQAAVMAKFFPEDMSMARKLQILDLFIEKVKQLSHVMQSEELRLYGSSLLFIYEGDPTVWSQFYGASGADTTTATSVTSPSLKPSLPSDPSSGITRREEHSETNAHNETLTINNLYDIYMIDFAYTEWTPGEGPDTEFLEGLQHIQQLLAQSKNYITRKN</sequence>
<dbReference type="Pfam" id="PF01125">
    <property type="entry name" value="BUD31"/>
    <property type="match status" value="1"/>
</dbReference>